<feature type="transmembrane region" description="Helical" evidence="10">
    <location>
        <begin position="76"/>
        <end position="98"/>
    </location>
</feature>
<protein>
    <submittedName>
        <fullName evidence="11">Oligopeptide transporter 4</fullName>
    </submittedName>
</protein>
<gene>
    <name evidence="11" type="ORF">QJS04_geneDACA005776</name>
</gene>
<feature type="transmembrane region" description="Helical" evidence="10">
    <location>
        <begin position="126"/>
        <end position="148"/>
    </location>
</feature>
<reference evidence="11" key="2">
    <citation type="submission" date="2023-06" db="EMBL/GenBank/DDBJ databases">
        <authorList>
            <person name="Ma L."/>
            <person name="Liu K.-W."/>
            <person name="Li Z."/>
            <person name="Hsiao Y.-Y."/>
            <person name="Qi Y."/>
            <person name="Fu T."/>
            <person name="Tang G."/>
            <person name="Zhang D."/>
            <person name="Sun W.-H."/>
            <person name="Liu D.-K."/>
            <person name="Li Y."/>
            <person name="Chen G.-Z."/>
            <person name="Liu X.-D."/>
            <person name="Liao X.-Y."/>
            <person name="Jiang Y.-T."/>
            <person name="Yu X."/>
            <person name="Hao Y."/>
            <person name="Huang J."/>
            <person name="Zhao X.-W."/>
            <person name="Ke S."/>
            <person name="Chen Y.-Y."/>
            <person name="Wu W.-L."/>
            <person name="Hsu J.-L."/>
            <person name="Lin Y.-F."/>
            <person name="Huang M.-D."/>
            <person name="Li C.-Y."/>
            <person name="Huang L."/>
            <person name="Wang Z.-W."/>
            <person name="Zhao X."/>
            <person name="Zhong W.-Y."/>
            <person name="Peng D.-H."/>
            <person name="Ahmad S."/>
            <person name="Lan S."/>
            <person name="Zhang J.-S."/>
            <person name="Tsai W.-C."/>
            <person name="Van De Peer Y."/>
            <person name="Liu Z.-J."/>
        </authorList>
    </citation>
    <scope>NUCLEOTIDE SEQUENCE</scope>
    <source>
        <strain evidence="11">SCP</strain>
        <tissue evidence="11">Leaves</tissue>
    </source>
</reference>
<sequence>MASRPAPSDVENRKPPPSDDSEEDDSSPIEEVRMTVLTSDDPTLPVWTFRMWFLGLISCAVLSFLNQFFSYRSEQLVISQITVQVASLPIGRFMAAVLPDTKFRVPGFGNRMFSLNPGPFNMKEHVLISIFANAGSAFGAGSAYAVGIINIVKAFYGRKISFMASWLLIITTQVLGYGWAGLLRKYVVEPAHMWWPNTLVQVSLFRALHEREGLRMSRAKFFIIALICSFAWTALPGYFFALVANLSILCLIFPKSITAQQLGSGLQGLGLGSFTFDWTTMVGFLGSPLVNPFFTIVNVFVGFVLVMYIFTPLTYWGTNMYHAKRYPIFSSDLFTANGSEYDIHAIVNEKFELDMAAYEKQGKIHLSTFFAFSYGLGFATIAATLTHVALFNGREIYQRFRASYEGKEDIHTKLMRKYKEIPGWWFYLMLVITVAVSLILCTALKSQVQLPWWGLLFACVMAFVFTLPVSVISATTNQTPGLNIITEYMIGLIYPGRPIANVCFKTYGYMSMAQAVSFLSDFKLGHYMKIPPKSMFIVQLIGTILSGSVNLFVGWWLLDSIKNICHDDLLPSNSPWTCPSDHVFFDASVIWGLVGPRRMFGPLGSYNALNWCFLGGALGPLIVWLFHKSFPNQTWIPLINLPVLLGATAYMPPASSLNYTSWIFVGTIFNFFVFRYRKKWWQRYNYVLSAALDAGVAFSAVIVYISLKMYGKDLLWWGNSDEHCPLVSCPTAKGVVVDGCPVF</sequence>
<keyword evidence="7 10" id="KW-1133">Transmembrane helix</keyword>
<organism evidence="11 12">
    <name type="scientific">Acorus gramineus</name>
    <name type="common">Dwarf sweet flag</name>
    <dbReference type="NCBI Taxonomy" id="55184"/>
    <lineage>
        <taxon>Eukaryota</taxon>
        <taxon>Viridiplantae</taxon>
        <taxon>Streptophyta</taxon>
        <taxon>Embryophyta</taxon>
        <taxon>Tracheophyta</taxon>
        <taxon>Spermatophyta</taxon>
        <taxon>Magnoliopsida</taxon>
        <taxon>Liliopsida</taxon>
        <taxon>Acoraceae</taxon>
        <taxon>Acorus</taxon>
    </lineage>
</organism>
<comment type="caution">
    <text evidence="11">The sequence shown here is derived from an EMBL/GenBank/DDBJ whole genome shotgun (WGS) entry which is preliminary data.</text>
</comment>
<comment type="similarity">
    <text evidence="2">Belongs to the oligopeptide OPT transporter (TC 2.A.67.1) family.</text>
</comment>
<evidence type="ECO:0000256" key="2">
    <source>
        <dbReference type="ARBA" id="ARBA00005484"/>
    </source>
</evidence>
<evidence type="ECO:0000256" key="5">
    <source>
        <dbReference type="ARBA" id="ARBA00022856"/>
    </source>
</evidence>
<evidence type="ECO:0000256" key="1">
    <source>
        <dbReference type="ARBA" id="ARBA00004141"/>
    </source>
</evidence>
<evidence type="ECO:0000256" key="3">
    <source>
        <dbReference type="ARBA" id="ARBA00022448"/>
    </source>
</evidence>
<feature type="transmembrane region" description="Helical" evidence="10">
    <location>
        <begin position="369"/>
        <end position="391"/>
    </location>
</feature>
<dbReference type="GO" id="GO:0015031">
    <property type="term" value="P:protein transport"/>
    <property type="evidence" value="ECO:0007669"/>
    <property type="project" value="UniProtKB-KW"/>
</dbReference>
<dbReference type="NCBIfam" id="TIGR00728">
    <property type="entry name" value="OPT_sfam"/>
    <property type="match status" value="1"/>
</dbReference>
<evidence type="ECO:0000256" key="9">
    <source>
        <dbReference type="SAM" id="MobiDB-lite"/>
    </source>
</evidence>
<feature type="transmembrane region" description="Helical" evidence="10">
    <location>
        <begin position="424"/>
        <end position="446"/>
    </location>
</feature>
<dbReference type="InterPro" id="IPR004648">
    <property type="entry name" value="Oligpept_transpt"/>
</dbReference>
<evidence type="ECO:0000313" key="12">
    <source>
        <dbReference type="Proteomes" id="UP001179952"/>
    </source>
</evidence>
<dbReference type="AlphaFoldDB" id="A0AAV9BFE2"/>
<dbReference type="Proteomes" id="UP001179952">
    <property type="component" value="Unassembled WGS sequence"/>
</dbReference>
<evidence type="ECO:0000256" key="8">
    <source>
        <dbReference type="ARBA" id="ARBA00023136"/>
    </source>
</evidence>
<dbReference type="Pfam" id="PF03169">
    <property type="entry name" value="OPT"/>
    <property type="match status" value="1"/>
</dbReference>
<dbReference type="NCBIfam" id="TIGR00727">
    <property type="entry name" value="ISP4_OPT"/>
    <property type="match status" value="1"/>
</dbReference>
<keyword evidence="5" id="KW-0571">Peptide transport</keyword>
<feature type="transmembrane region" description="Helical" evidence="10">
    <location>
        <begin position="293"/>
        <end position="311"/>
    </location>
</feature>
<evidence type="ECO:0000256" key="6">
    <source>
        <dbReference type="ARBA" id="ARBA00022927"/>
    </source>
</evidence>
<dbReference type="InterPro" id="IPR004813">
    <property type="entry name" value="OPT"/>
</dbReference>
<name>A0AAV9BFE2_ACOGR</name>
<evidence type="ECO:0000256" key="10">
    <source>
        <dbReference type="SAM" id="Phobius"/>
    </source>
</evidence>
<feature type="transmembrane region" description="Helical" evidence="10">
    <location>
        <begin position="657"/>
        <end position="674"/>
    </location>
</feature>
<keyword evidence="3" id="KW-0813">Transport</keyword>
<keyword evidence="8 10" id="KW-0472">Membrane</keyword>
<dbReference type="GO" id="GO:0016020">
    <property type="term" value="C:membrane"/>
    <property type="evidence" value="ECO:0007669"/>
    <property type="project" value="UniProtKB-SubCell"/>
</dbReference>
<evidence type="ECO:0000256" key="7">
    <source>
        <dbReference type="ARBA" id="ARBA00022989"/>
    </source>
</evidence>
<feature type="region of interest" description="Disordered" evidence="9">
    <location>
        <begin position="1"/>
        <end position="29"/>
    </location>
</feature>
<feature type="transmembrane region" description="Helical" evidence="10">
    <location>
        <begin position="686"/>
        <end position="707"/>
    </location>
</feature>
<evidence type="ECO:0000256" key="4">
    <source>
        <dbReference type="ARBA" id="ARBA00022692"/>
    </source>
</evidence>
<keyword evidence="12" id="KW-1185">Reference proteome</keyword>
<reference evidence="11" key="1">
    <citation type="journal article" date="2023" name="Nat. Commun.">
        <title>Diploid and tetraploid genomes of Acorus and the evolution of monocots.</title>
        <authorList>
            <person name="Ma L."/>
            <person name="Liu K.W."/>
            <person name="Li Z."/>
            <person name="Hsiao Y.Y."/>
            <person name="Qi Y."/>
            <person name="Fu T."/>
            <person name="Tang G.D."/>
            <person name="Zhang D."/>
            <person name="Sun W.H."/>
            <person name="Liu D.K."/>
            <person name="Li Y."/>
            <person name="Chen G.Z."/>
            <person name="Liu X.D."/>
            <person name="Liao X.Y."/>
            <person name="Jiang Y.T."/>
            <person name="Yu X."/>
            <person name="Hao Y."/>
            <person name="Huang J."/>
            <person name="Zhao X.W."/>
            <person name="Ke S."/>
            <person name="Chen Y.Y."/>
            <person name="Wu W.L."/>
            <person name="Hsu J.L."/>
            <person name="Lin Y.F."/>
            <person name="Huang M.D."/>
            <person name="Li C.Y."/>
            <person name="Huang L."/>
            <person name="Wang Z.W."/>
            <person name="Zhao X."/>
            <person name="Zhong W.Y."/>
            <person name="Peng D.H."/>
            <person name="Ahmad S."/>
            <person name="Lan S."/>
            <person name="Zhang J.S."/>
            <person name="Tsai W.C."/>
            <person name="Van de Peer Y."/>
            <person name="Liu Z.J."/>
        </authorList>
    </citation>
    <scope>NUCLEOTIDE SEQUENCE</scope>
    <source>
        <strain evidence="11">SCP</strain>
    </source>
</reference>
<dbReference type="EMBL" id="JAUJYN010000003">
    <property type="protein sequence ID" value="KAK1275414.1"/>
    <property type="molecule type" value="Genomic_DNA"/>
</dbReference>
<feature type="transmembrane region" description="Helical" evidence="10">
    <location>
        <begin position="221"/>
        <end position="254"/>
    </location>
</feature>
<feature type="transmembrane region" description="Helical" evidence="10">
    <location>
        <begin position="452"/>
        <end position="472"/>
    </location>
</feature>
<keyword evidence="4 10" id="KW-0812">Transmembrane</keyword>
<dbReference type="GO" id="GO:0035673">
    <property type="term" value="F:oligopeptide transmembrane transporter activity"/>
    <property type="evidence" value="ECO:0007669"/>
    <property type="project" value="InterPro"/>
</dbReference>
<feature type="transmembrane region" description="Helical" evidence="10">
    <location>
        <begin position="160"/>
        <end position="180"/>
    </location>
</feature>
<keyword evidence="6" id="KW-0653">Protein transport</keyword>
<accession>A0AAV9BFE2</accession>
<feature type="transmembrane region" description="Helical" evidence="10">
    <location>
        <begin position="536"/>
        <end position="558"/>
    </location>
</feature>
<dbReference type="PANTHER" id="PTHR22601">
    <property type="entry name" value="ISP4 LIKE PROTEIN"/>
    <property type="match status" value="1"/>
</dbReference>
<comment type="subcellular location">
    <subcellularLocation>
        <location evidence="1">Membrane</location>
        <topology evidence="1">Multi-pass membrane protein</topology>
    </subcellularLocation>
</comment>
<feature type="compositionally biased region" description="Acidic residues" evidence="9">
    <location>
        <begin position="19"/>
        <end position="28"/>
    </location>
</feature>
<proteinExistence type="inferred from homology"/>
<feature type="transmembrane region" description="Helical" evidence="10">
    <location>
        <begin position="266"/>
        <end position="286"/>
    </location>
</feature>
<evidence type="ECO:0000313" key="11">
    <source>
        <dbReference type="EMBL" id="KAK1275414.1"/>
    </source>
</evidence>
<feature type="transmembrane region" description="Helical" evidence="10">
    <location>
        <begin position="49"/>
        <end position="69"/>
    </location>
</feature>
<feature type="transmembrane region" description="Helical" evidence="10">
    <location>
        <begin position="608"/>
        <end position="627"/>
    </location>
</feature>